<dbReference type="HOGENOM" id="CLU_2345363_0_0_11"/>
<organism evidence="2 3">
    <name type="scientific">Streptomyces coelicolor (strain ATCC BAA-471 / A3(2) / M145)</name>
    <dbReference type="NCBI Taxonomy" id="100226"/>
    <lineage>
        <taxon>Bacteria</taxon>
        <taxon>Bacillati</taxon>
        <taxon>Actinomycetota</taxon>
        <taxon>Actinomycetes</taxon>
        <taxon>Kitasatosporales</taxon>
        <taxon>Streptomycetaceae</taxon>
        <taxon>Streptomyces</taxon>
        <taxon>Streptomyces albidoflavus group</taxon>
    </lineage>
</organism>
<accession>Q99Q07</accession>
<reference evidence="3" key="3">
    <citation type="journal article" date="2002" name="Nature">
        <title>Complete genome sequence of the model actinomycete Streptomyces coelicolor A3(2).</title>
        <authorList>
            <person name="Bentley S.D."/>
            <person name="Chater K.F."/>
            <person name="Cerdeno-Tarraga A.M."/>
            <person name="Challis G.L."/>
            <person name="Thomson N.R."/>
            <person name="James K.D."/>
            <person name="Harris D.E."/>
            <person name="Quail M.A."/>
            <person name="Kieser H."/>
            <person name="Harper D."/>
            <person name="Bateman A."/>
            <person name="Brown S."/>
            <person name="Chandra G."/>
            <person name="Chen C.W."/>
            <person name="Collins M."/>
            <person name="Cronin A."/>
            <person name="Fraser A."/>
            <person name="Goble A."/>
            <person name="Hidalgo J."/>
            <person name="Hornsby T."/>
            <person name="Howarth S."/>
            <person name="Huang C.H."/>
            <person name="Kieser T."/>
            <person name="Larke L."/>
            <person name="Murphy L."/>
            <person name="Oliver K."/>
            <person name="O'Neil S."/>
            <person name="Rabbinowitsch E."/>
            <person name="Rajandream M.A."/>
            <person name="Rutherford K."/>
            <person name="Rutter S."/>
            <person name="Seeger K."/>
            <person name="Saunders D."/>
            <person name="Sharp S."/>
            <person name="Squares R."/>
            <person name="Squares S."/>
            <person name="Taylor K."/>
            <person name="Warren T."/>
            <person name="Wietzorrek A."/>
            <person name="Woodward J."/>
            <person name="Barrell B.G."/>
            <person name="Parkhill J."/>
            <person name="Hopwood D.A."/>
        </authorList>
    </citation>
    <scope>NUCLEOTIDE SEQUENCE [LARGE SCALE GENOMIC DNA]</scope>
    <source>
        <strain evidence="3">ATCC BAA-471 / A3(2) / M145</strain>
        <plasmid evidence="3">SCP1</plasmid>
    </source>
</reference>
<reference evidence="2" key="6">
    <citation type="submission" date="2015-02" db="EMBL/GenBank/DDBJ databases">
        <title>.</title>
        <authorList>
            <person name="Brown S.P."/>
            <person name="Murphy L.D."/>
            <person name="Harris D."/>
        </authorList>
    </citation>
    <scope>NUCLEOTIDE SEQUENCE</scope>
    <source>
        <strain evidence="2">A3</strain>
        <plasmid evidence="3">SCP1</plasmid>
    </source>
</reference>
<gene>
    <name evidence="1" type="ordered locus">SCP1.07c</name>
    <name evidence="2" type="ordered locus">SCP1.347</name>
</gene>
<dbReference type="AlphaFoldDB" id="Q99Q07"/>
<sequence>MSACQSAAPRPAPPDDPVQRLAAYDQLAVSARDFLDRFHSKINGYRLPAEEGENPEDTDIDPAQYEAYDECRADYGEMAMHLMEAVAGHAPKERTGT</sequence>
<evidence type="ECO:0000313" key="1">
    <source>
        <dbReference type="EMBL" id="CAC36529.1"/>
    </source>
</evidence>
<protein>
    <submittedName>
        <fullName evidence="2">Uncharacterized protein</fullName>
    </submittedName>
</protein>
<evidence type="ECO:0000313" key="2">
    <source>
        <dbReference type="EMBL" id="CAC36872.1"/>
    </source>
</evidence>
<reference evidence="2" key="1">
    <citation type="journal article" date="1998" name="J. Bacteriol.">
        <title>Cloning and physical mapping of the EcoRI fragments of the giant linear plasmid SCP1.</title>
        <authorList>
            <person name="Redenbach M."/>
            <person name="Ikeda K."/>
            <person name="Yamasaki M."/>
            <person name="Kinashi H."/>
        </authorList>
    </citation>
    <scope>NUCLEOTIDE SEQUENCE</scope>
    <source>
        <strain evidence="2">A3</strain>
        <plasmid evidence="3">SCP1</plasmid>
    </source>
</reference>
<dbReference type="KEGG" id="sco:SCP1.07c"/>
<reference evidence="2" key="5">
    <citation type="journal article" date="2009" name="Mol. Microbiol.">
        <title>Extracellular signalling, translational control, two repressors and an activator all contribute to the regulation of methylenomycin production in Streptomyces coelicolor.</title>
        <authorList>
            <person name="O'Rourke S."/>
            <person name="Wietzorrek A."/>
            <person name="Fowler K."/>
            <person name="Corre C."/>
            <person name="Challis G.L."/>
            <person name="Chater K.F."/>
        </authorList>
    </citation>
    <scope>NUCLEOTIDE SEQUENCE</scope>
    <source>
        <strain evidence="2">A3</strain>
        <plasmid evidence="3">SCP1</plasmid>
    </source>
</reference>
<geneLocation type="plasmid" evidence="3">
    <name>SCP1</name>
</geneLocation>
<reference evidence="2" key="2">
    <citation type="submission" date="2001-02" db="EMBL/GenBank/DDBJ databases">
        <authorList>
            <person name="Bentley S.D."/>
            <person name="Parkhill J."/>
            <person name="Barrell B.G."/>
            <person name="Rajandream M.A."/>
        </authorList>
    </citation>
    <scope>NUCLEOTIDE SEQUENCE</scope>
    <source>
        <strain evidence="2">A3</strain>
        <plasmid evidence="3">SCP1</plasmid>
    </source>
</reference>
<dbReference type="Proteomes" id="UP000001973">
    <property type="component" value="Plasmid SCP1"/>
</dbReference>
<keyword evidence="3" id="KW-1185">Reference proteome</keyword>
<reference evidence="2" key="4">
    <citation type="journal article" date="2008" name="Proc. Natl. Acad. Sci. U.S.A.">
        <title>2-Alkyl-4-hydroxymethylfuran-3-carboxylic acids, antibiotic production inducers discovered by Streptomyces coelicolor genome mining.</title>
        <authorList>
            <person name="Corre C."/>
            <person name="Song L."/>
            <person name="O'Rourke S."/>
            <person name="Chater K.F."/>
            <person name="Challis G.L."/>
        </authorList>
    </citation>
    <scope>NUCLEOTIDE SEQUENCE</scope>
    <source>
        <strain evidence="2">A3</strain>
        <plasmid evidence="3">SCP1</plasmid>
    </source>
</reference>
<proteinExistence type="predicted"/>
<dbReference type="STRING" id="100226.gene:17765513"/>
<dbReference type="EMBL" id="AL589148">
    <property type="protein sequence ID" value="CAC36529.1"/>
    <property type="molecule type" value="Genomic_DNA"/>
</dbReference>
<dbReference type="EMBL" id="AL589148">
    <property type="protein sequence ID" value="CAC36872.1"/>
    <property type="molecule type" value="Genomic_DNA"/>
</dbReference>
<dbReference type="KEGG" id="sco:SCP1.347"/>
<dbReference type="InParanoid" id="Q99Q07"/>
<dbReference type="RefSeq" id="WP_011039309.1">
    <property type="nucleotide sequence ID" value="NC_003903.1"/>
</dbReference>
<name>Q99Q07_STRCO</name>
<evidence type="ECO:0000313" key="3">
    <source>
        <dbReference type="Proteomes" id="UP000001973"/>
    </source>
</evidence>